<dbReference type="SFLD" id="SFLDS00005">
    <property type="entry name" value="Isoprenoid_Synthase_Type_I"/>
    <property type="match status" value="1"/>
</dbReference>
<dbReference type="EC" id="4.2.3.-" evidence="2"/>
<keyword evidence="2" id="KW-0460">Magnesium</keyword>
<dbReference type="GO" id="GO:0046872">
    <property type="term" value="F:metal ion binding"/>
    <property type="evidence" value="ECO:0007669"/>
    <property type="project" value="UniProtKB-KW"/>
</dbReference>
<accession>A0A097ZQB9</accession>
<protein>
    <recommendedName>
        <fullName evidence="2">Terpene synthase</fullName>
        <ecNumber evidence="2">4.2.3.-</ecNumber>
    </recommendedName>
</protein>
<dbReference type="InterPro" id="IPR034686">
    <property type="entry name" value="Terpene_cyclase-like_2"/>
</dbReference>
<proteinExistence type="inferred from homology"/>
<dbReference type="Pfam" id="PF19086">
    <property type="entry name" value="Terpene_syn_C_2"/>
    <property type="match status" value="1"/>
</dbReference>
<dbReference type="SFLD" id="SFLDG01020">
    <property type="entry name" value="Terpene_Cyclase_Like_2"/>
    <property type="match status" value="1"/>
</dbReference>
<organism evidence="3">
    <name type="scientific">Streptomyces lactacystinaeus</name>
    <dbReference type="NCBI Taxonomy" id="1332838"/>
    <lineage>
        <taxon>Bacteria</taxon>
        <taxon>Bacillati</taxon>
        <taxon>Actinomycetota</taxon>
        <taxon>Actinomycetes</taxon>
        <taxon>Kitasatosporales</taxon>
        <taxon>Streptomycetaceae</taxon>
        <taxon>Streptomyces</taxon>
    </lineage>
</organism>
<dbReference type="InterPro" id="IPR008949">
    <property type="entry name" value="Isoprenoid_synthase_dom_sf"/>
</dbReference>
<evidence type="ECO:0000256" key="1">
    <source>
        <dbReference type="ARBA" id="ARBA00023239"/>
    </source>
</evidence>
<dbReference type="EMBL" id="AB981720">
    <property type="protein sequence ID" value="BAP82214.1"/>
    <property type="molecule type" value="Genomic_DNA"/>
</dbReference>
<reference evidence="3" key="1">
    <citation type="submission" date="2014-08" db="EMBL/GenBank/DDBJ databases">
        <title>gene encoding terpene synthase.</title>
        <authorList>
            <person name="Ikeda H."/>
            <person name="Shin'ya K."/>
        </authorList>
    </citation>
    <scope>NUCLEOTIDE SEQUENCE</scope>
    <source>
        <strain evidence="3">OM-6519</strain>
    </source>
</reference>
<keyword evidence="1 2" id="KW-0456">Lyase</keyword>
<dbReference type="AlphaFoldDB" id="A0A097ZQB9"/>
<dbReference type="Gene3D" id="1.10.600.10">
    <property type="entry name" value="Farnesyl Diphosphate Synthase"/>
    <property type="match status" value="1"/>
</dbReference>
<comment type="cofactor">
    <cofactor evidence="2">
        <name>Mg(2+)</name>
        <dbReference type="ChEBI" id="CHEBI:18420"/>
    </cofactor>
</comment>
<dbReference type="PANTHER" id="PTHR35201">
    <property type="entry name" value="TERPENE SYNTHASE"/>
    <property type="match status" value="1"/>
</dbReference>
<gene>
    <name evidence="3" type="primary">slt18_1718</name>
</gene>
<evidence type="ECO:0000313" key="3">
    <source>
        <dbReference type="EMBL" id="BAP82214.1"/>
    </source>
</evidence>
<dbReference type="GO" id="GO:0010333">
    <property type="term" value="F:terpene synthase activity"/>
    <property type="evidence" value="ECO:0007669"/>
    <property type="project" value="InterPro"/>
</dbReference>
<dbReference type="PANTHER" id="PTHR35201:SF4">
    <property type="entry name" value="BETA-PINACENE SYNTHASE-RELATED"/>
    <property type="match status" value="1"/>
</dbReference>
<sequence length="336" mass="37009">MTDLPDGQPHSAPDDLWCPFPSLTNPHAEEADRQSLAWLAHHRLLDGRLRQSDRIGRQRSGHLAARTNPEVSAGMLRLLSDWYVWLFAFDDGYCEDREHGHRPGPLARTTALLARVIDPDPPGARMSDDGLSGPAGAYARALREIRDRVAAQASPSQLFRWECTVREYLSAQVWEAANREAGTVPGPSEYVAVRRHAGATYTCLALVDIAAGHEVPAAEADGPSLRRLRDLTANLVSWDNDLYSHAKETAGGQGRHNLVEVLARHHRCSPAEARRSAVAMRDAEMRAFIELSRTVRADGGEAASAYARSLGLWLRGHIDWSRGSSRFDVPAPTARP</sequence>
<dbReference type="SUPFAM" id="SSF48576">
    <property type="entry name" value="Terpenoid synthases"/>
    <property type="match status" value="1"/>
</dbReference>
<name>A0A097ZQB9_9ACTN</name>
<comment type="similarity">
    <text evidence="2">Belongs to the terpene synthase family.</text>
</comment>
<keyword evidence="2" id="KW-0479">Metal-binding</keyword>
<evidence type="ECO:0000256" key="2">
    <source>
        <dbReference type="RuleBase" id="RU366034"/>
    </source>
</evidence>